<evidence type="ECO:0000313" key="3">
    <source>
        <dbReference type="Proteomes" id="UP000001901"/>
    </source>
</evidence>
<sequence length="667" mass="74544">MSELPLISFKLYYEDLPEHLVSTFKAFKPEDQEKLRAMIKACEDKACLMLRAKQGKSIIFKLDQNYHLNTEKELIIFDLPAGKVLAPLTDELIELISKANGSTYIKAKLNGLVPSKRGVIVKTAKLQFFRADYDLRTAEELLKEHKPIDLLMLSLGYKPTKEAIAVTLPRLLTLFKYYDRNKIAGVHVVSFQQAGTGKSSTFEMLESLANAYYCEEIPTIAKLIGDARLGTYGIVKRADIIAIDEFDKIAGDFKDRFEAIFPILLTGMEQGIYRREVSSKKELSVKKAVSYCFMGNSNNKDLASYGLAEKLTAVQVLENILKASLKNANVPAFLDRLIYVEFLRESYQILRDINIDDNGLTLILQPAVARGVIKLLREQFLRWFKLGEVESRTERAVKVLSAIVKMLQIEELENDEGLIEKLVNGELTFWDCLVAKKANITESISSDKCHNTTKLKEQDKLTDVGFDVGDAFGIKRESIEDLLTEDKPKDENSSPSSNFSEQAENLATAEAKPAKNSATEDEAIEYVTVKIIDYCSPKLRTFMGVDGKVYHILEEGMSIVLPKLNAIPLVEAGVGVIVPEGMSKEELERELKGYTVDKPAEELISEVTDKPLSAEEMAKVKELRSRGYTVREIANQLNLPMVSVAKAVGVISQDFISCGNSKAKSIA</sequence>
<dbReference type="EMBL" id="CP001857">
    <property type="protein sequence ID" value="ADB58185.1"/>
    <property type="molecule type" value="Genomic_DNA"/>
</dbReference>
<accession>D2RDJ1</accession>
<feature type="region of interest" description="Disordered" evidence="1">
    <location>
        <begin position="483"/>
        <end position="518"/>
    </location>
</feature>
<dbReference type="OrthoDB" id="3051at2231"/>
<dbReference type="RefSeq" id="WP_012940521.1">
    <property type="nucleotide sequence ID" value="NC_013741.1"/>
</dbReference>
<dbReference type="STRING" id="572546.Arcpr_1127"/>
<feature type="compositionally biased region" description="Basic and acidic residues" evidence="1">
    <location>
        <begin position="483"/>
        <end position="492"/>
    </location>
</feature>
<dbReference type="GeneID" id="8739807"/>
<name>D2RDJ1_ARCPA</name>
<dbReference type="Pfam" id="PF13337">
    <property type="entry name" value="BrxL_ATPase"/>
    <property type="match status" value="1"/>
</dbReference>
<dbReference type="HOGENOM" id="CLU_411419_0_0_2"/>
<evidence type="ECO:0000256" key="1">
    <source>
        <dbReference type="SAM" id="MobiDB-lite"/>
    </source>
</evidence>
<dbReference type="KEGG" id="apo:Arcpr_1127"/>
<dbReference type="Proteomes" id="UP000001901">
    <property type="component" value="Chromosome"/>
</dbReference>
<dbReference type="Gene3D" id="1.10.10.60">
    <property type="entry name" value="Homeodomain-like"/>
    <property type="match status" value="1"/>
</dbReference>
<protein>
    <submittedName>
        <fullName evidence="2">Uncharacterized protein</fullName>
    </submittedName>
</protein>
<feature type="compositionally biased region" description="Polar residues" evidence="1">
    <location>
        <begin position="493"/>
        <end position="505"/>
    </location>
</feature>
<dbReference type="AlphaFoldDB" id="D2RDJ1"/>
<dbReference type="PaxDb" id="572546-Arcpr_1127"/>
<organism evidence="2 3">
    <name type="scientific">Archaeoglobus profundus (strain DSM 5631 / JCM 9629 / NBRC 100127 / Av18)</name>
    <dbReference type="NCBI Taxonomy" id="572546"/>
    <lineage>
        <taxon>Archaea</taxon>
        <taxon>Methanobacteriati</taxon>
        <taxon>Methanobacteriota</taxon>
        <taxon>Archaeoglobi</taxon>
        <taxon>Archaeoglobales</taxon>
        <taxon>Archaeoglobaceae</taxon>
        <taxon>Archaeoglobus</taxon>
    </lineage>
</organism>
<keyword evidence="3" id="KW-1185">Reference proteome</keyword>
<dbReference type="InterPro" id="IPR014061">
    <property type="entry name" value="BrxL-like"/>
</dbReference>
<proteinExistence type="predicted"/>
<gene>
    <name evidence="2" type="ordered locus">Arcpr_1127</name>
</gene>
<evidence type="ECO:0000313" key="2">
    <source>
        <dbReference type="EMBL" id="ADB58185.1"/>
    </source>
</evidence>
<dbReference type="eggNOG" id="arCOG02163">
    <property type="taxonomic scope" value="Archaea"/>
</dbReference>
<reference evidence="2 3" key="1">
    <citation type="journal article" date="2010" name="Stand. Genomic Sci.">
        <title>Complete genome sequence of Archaeoglobus profundus type strain (AV18).</title>
        <authorList>
            <person name="von Jan M."/>
            <person name="Lapidus A."/>
            <person name="Del Rio T.G."/>
            <person name="Copeland A."/>
            <person name="Tice H."/>
            <person name="Cheng J.F."/>
            <person name="Lucas S."/>
            <person name="Chen F."/>
            <person name="Nolan M."/>
            <person name="Goodwin L."/>
            <person name="Han C."/>
            <person name="Pitluck S."/>
            <person name="Liolios K."/>
            <person name="Ivanova N."/>
            <person name="Mavromatis K."/>
            <person name="Ovchinnikova G."/>
            <person name="Chertkov O."/>
            <person name="Pati A."/>
            <person name="Chen A."/>
            <person name="Palaniappan K."/>
            <person name="Land M."/>
            <person name="Hauser L."/>
            <person name="Chang Y.J."/>
            <person name="Jeffries C.D."/>
            <person name="Saunders E."/>
            <person name="Brettin T."/>
            <person name="Detter J.C."/>
            <person name="Chain P."/>
            <person name="Eichinger K."/>
            <person name="Huber H."/>
            <person name="Spring S."/>
            <person name="Rohde M."/>
            <person name="Goker M."/>
            <person name="Wirth R."/>
            <person name="Woyke T."/>
            <person name="Bristow J."/>
            <person name="Eisen J.A."/>
            <person name="Markowitz V."/>
            <person name="Hugenholtz P."/>
            <person name="Kyrpides N.C."/>
            <person name="Klenk H.P."/>
        </authorList>
    </citation>
    <scope>NUCLEOTIDE SEQUENCE [LARGE SCALE GENOMIC DNA]</scope>
    <source>
        <strain evidence="3">DSM 5631 / JCM 9629 / NBRC 100127 / Av18</strain>
    </source>
</reference>